<name>A0A238IWT7_9RHOB</name>
<proteinExistence type="predicted"/>
<protein>
    <submittedName>
        <fullName evidence="1">Uncharacterized protein</fullName>
    </submittedName>
</protein>
<dbReference type="EMBL" id="FXXQ01000002">
    <property type="protein sequence ID" value="SMX22887.1"/>
    <property type="molecule type" value="Genomic_DNA"/>
</dbReference>
<gene>
    <name evidence="1" type="ORF">BOA8489_00985</name>
</gene>
<keyword evidence="2" id="KW-1185">Reference proteome</keyword>
<organism evidence="1 2">
    <name type="scientific">Boseongicola aestuarii</name>
    <dbReference type="NCBI Taxonomy" id="1470561"/>
    <lineage>
        <taxon>Bacteria</taxon>
        <taxon>Pseudomonadati</taxon>
        <taxon>Pseudomonadota</taxon>
        <taxon>Alphaproteobacteria</taxon>
        <taxon>Rhodobacterales</taxon>
        <taxon>Paracoccaceae</taxon>
        <taxon>Boseongicola</taxon>
    </lineage>
</organism>
<sequence>MIAFSQSAVAQNLVADTVTDNGDPPRWTSGSCLATLPELSDGSNANPGICLLGPVDPDYQITFTFSPDNAEFMTGIVIWANDGRNMNDNELRQLDVEVDYFDPATNSTITYAQEDVNIGETTNFNDPKFVSFAGAGGRVSTG</sequence>
<evidence type="ECO:0000313" key="1">
    <source>
        <dbReference type="EMBL" id="SMX22887.1"/>
    </source>
</evidence>
<evidence type="ECO:0000313" key="2">
    <source>
        <dbReference type="Proteomes" id="UP000201838"/>
    </source>
</evidence>
<reference evidence="1 2" key="1">
    <citation type="submission" date="2017-05" db="EMBL/GenBank/DDBJ databases">
        <authorList>
            <person name="Song R."/>
            <person name="Chenine A.L."/>
            <person name="Ruprecht R.M."/>
        </authorList>
    </citation>
    <scope>NUCLEOTIDE SEQUENCE [LARGE SCALE GENOMIC DNA]</scope>
    <source>
        <strain evidence="1 2">CECT 8489</strain>
    </source>
</reference>
<dbReference type="AlphaFoldDB" id="A0A238IWT7"/>
<accession>A0A238IWT7</accession>
<dbReference type="Proteomes" id="UP000201838">
    <property type="component" value="Unassembled WGS sequence"/>
</dbReference>